<protein>
    <submittedName>
        <fullName evidence="2">Uncharacterized protein</fullName>
    </submittedName>
</protein>
<dbReference type="EMBL" id="WKAE01000055">
    <property type="protein sequence ID" value="MCF5629185.1"/>
    <property type="molecule type" value="Genomic_DNA"/>
</dbReference>
<dbReference type="AlphaFoldDB" id="A0A9Q4FH33"/>
<sequence length="150" mass="16502">MTTGKTNKVVLCWVVGVCFLTLAMVIFKQVMVVPHQPSQPGFLSDLIIVAARTTARNQKIDESTRLLRAEASDSHTLAFYYDLVSYDAHPAGFDLSATRLGVVKAVCDSQRLRESSILALGGTYVFIYGSKNIKEIGRFEVNKQLCDSAP</sequence>
<keyword evidence="1" id="KW-0472">Membrane</keyword>
<reference evidence="2" key="1">
    <citation type="submission" date="2019-11" db="EMBL/GenBank/DDBJ databases">
        <title>Epiphytic Pseudomonas syringae from cherry orchards.</title>
        <authorList>
            <person name="Hulin M.T."/>
        </authorList>
    </citation>
    <scope>NUCLEOTIDE SEQUENCE</scope>
    <source>
        <strain evidence="2">PA-2-5E</strain>
    </source>
</reference>
<evidence type="ECO:0000313" key="3">
    <source>
        <dbReference type="Proteomes" id="UP000814010"/>
    </source>
</evidence>
<evidence type="ECO:0000313" key="2">
    <source>
        <dbReference type="EMBL" id="MCF5629185.1"/>
    </source>
</evidence>
<dbReference type="Proteomes" id="UP000814010">
    <property type="component" value="Unassembled WGS sequence"/>
</dbReference>
<organism evidence="2 3">
    <name type="scientific">Pseudomonas syringae</name>
    <dbReference type="NCBI Taxonomy" id="317"/>
    <lineage>
        <taxon>Bacteria</taxon>
        <taxon>Pseudomonadati</taxon>
        <taxon>Pseudomonadota</taxon>
        <taxon>Gammaproteobacteria</taxon>
        <taxon>Pseudomonadales</taxon>
        <taxon>Pseudomonadaceae</taxon>
        <taxon>Pseudomonas</taxon>
    </lineage>
</organism>
<proteinExistence type="predicted"/>
<comment type="caution">
    <text evidence="2">The sequence shown here is derived from an EMBL/GenBank/DDBJ whole genome shotgun (WGS) entry which is preliminary data.</text>
</comment>
<evidence type="ECO:0000256" key="1">
    <source>
        <dbReference type="SAM" id="Phobius"/>
    </source>
</evidence>
<gene>
    <name evidence="2" type="ORF">GIV53_07635</name>
</gene>
<feature type="transmembrane region" description="Helical" evidence="1">
    <location>
        <begin position="9"/>
        <end position="27"/>
    </location>
</feature>
<keyword evidence="1" id="KW-0812">Transmembrane</keyword>
<keyword evidence="1" id="KW-1133">Transmembrane helix</keyword>
<accession>A0A9Q4FH33</accession>
<name>A0A9Q4FH33_PSESX</name>